<sequence>MPPPSDAGTSATVLDDTTEVALVKENLDLLASCTEDVKEMETFFLAKESKPELELSQHIDICGRLQESLRSLRDTLCHRRQMGAEEWHVRSSSWHQKYSKRLLSLRITLERLGNLRQRVEQQPTLRPRQSRAILTKLEQHEAKLADLASKYSVAFTRLKLRHLHYLLTEAHKRAKEQKAAQKTRLMSKASFERMWMMGKTFRADLRHAFNDLRQEIYNSGPRSGRNTSAP</sequence>
<dbReference type="Proteomes" id="UP000724874">
    <property type="component" value="Unassembled WGS sequence"/>
</dbReference>
<dbReference type="OrthoDB" id="2963154at2759"/>
<protein>
    <submittedName>
        <fullName evidence="1">Uncharacterized protein</fullName>
    </submittedName>
</protein>
<comment type="caution">
    <text evidence="1">The sequence shown here is derived from an EMBL/GenBank/DDBJ whole genome shotgun (WGS) entry which is preliminary data.</text>
</comment>
<dbReference type="EMBL" id="JADNYJ010000004">
    <property type="protein sequence ID" value="KAF8911559.1"/>
    <property type="molecule type" value="Genomic_DNA"/>
</dbReference>
<name>A0A9P5NZ87_GYMJU</name>
<organism evidence="1 2">
    <name type="scientific">Gymnopilus junonius</name>
    <name type="common">Spectacular rustgill mushroom</name>
    <name type="synonym">Gymnopilus spectabilis subsp. junonius</name>
    <dbReference type="NCBI Taxonomy" id="109634"/>
    <lineage>
        <taxon>Eukaryota</taxon>
        <taxon>Fungi</taxon>
        <taxon>Dikarya</taxon>
        <taxon>Basidiomycota</taxon>
        <taxon>Agaricomycotina</taxon>
        <taxon>Agaricomycetes</taxon>
        <taxon>Agaricomycetidae</taxon>
        <taxon>Agaricales</taxon>
        <taxon>Agaricineae</taxon>
        <taxon>Hymenogastraceae</taxon>
        <taxon>Gymnopilus</taxon>
    </lineage>
</organism>
<gene>
    <name evidence="1" type="ORF">CPB84DRAFT_1762225</name>
</gene>
<proteinExistence type="predicted"/>
<accession>A0A9P5NZ87</accession>
<evidence type="ECO:0000313" key="2">
    <source>
        <dbReference type="Proteomes" id="UP000724874"/>
    </source>
</evidence>
<keyword evidence="2" id="KW-1185">Reference proteome</keyword>
<dbReference type="AlphaFoldDB" id="A0A9P5NZ87"/>
<evidence type="ECO:0000313" key="1">
    <source>
        <dbReference type="EMBL" id="KAF8911559.1"/>
    </source>
</evidence>
<reference evidence="1" key="1">
    <citation type="submission" date="2020-11" db="EMBL/GenBank/DDBJ databases">
        <authorList>
            <consortium name="DOE Joint Genome Institute"/>
            <person name="Ahrendt S."/>
            <person name="Riley R."/>
            <person name="Andreopoulos W."/>
            <person name="LaButti K."/>
            <person name="Pangilinan J."/>
            <person name="Ruiz-duenas F.J."/>
            <person name="Barrasa J.M."/>
            <person name="Sanchez-Garcia M."/>
            <person name="Camarero S."/>
            <person name="Miyauchi S."/>
            <person name="Serrano A."/>
            <person name="Linde D."/>
            <person name="Babiker R."/>
            <person name="Drula E."/>
            <person name="Ayuso-Fernandez I."/>
            <person name="Pacheco R."/>
            <person name="Padilla G."/>
            <person name="Ferreira P."/>
            <person name="Barriuso J."/>
            <person name="Kellner H."/>
            <person name="Castanera R."/>
            <person name="Alfaro M."/>
            <person name="Ramirez L."/>
            <person name="Pisabarro A.G."/>
            <person name="Kuo A."/>
            <person name="Tritt A."/>
            <person name="Lipzen A."/>
            <person name="He G."/>
            <person name="Yan M."/>
            <person name="Ng V."/>
            <person name="Cullen D."/>
            <person name="Martin F."/>
            <person name="Rosso M.-N."/>
            <person name="Henrissat B."/>
            <person name="Hibbett D."/>
            <person name="Martinez A.T."/>
            <person name="Grigoriev I.V."/>
        </authorList>
    </citation>
    <scope>NUCLEOTIDE SEQUENCE</scope>
    <source>
        <strain evidence="1">AH 44721</strain>
    </source>
</reference>